<protein>
    <recommendedName>
        <fullName evidence="4">CCHC-type domain-containing protein</fullName>
    </recommendedName>
</protein>
<accession>A0AAD9PSS5</accession>
<name>A0AAD9PSS5_ACRCE</name>
<evidence type="ECO:0000256" key="1">
    <source>
        <dbReference type="SAM" id="MobiDB-lite"/>
    </source>
</evidence>
<feature type="compositionally biased region" description="Basic and acidic residues" evidence="1">
    <location>
        <begin position="59"/>
        <end position="69"/>
    </location>
</feature>
<comment type="caution">
    <text evidence="2">The sequence shown here is derived from an EMBL/GenBank/DDBJ whole genome shotgun (WGS) entry which is preliminary data.</text>
</comment>
<organism evidence="2 3">
    <name type="scientific">Acropora cervicornis</name>
    <name type="common">Staghorn coral</name>
    <dbReference type="NCBI Taxonomy" id="6130"/>
    <lineage>
        <taxon>Eukaryota</taxon>
        <taxon>Metazoa</taxon>
        <taxon>Cnidaria</taxon>
        <taxon>Anthozoa</taxon>
        <taxon>Hexacorallia</taxon>
        <taxon>Scleractinia</taxon>
        <taxon>Astrocoeniina</taxon>
        <taxon>Acroporidae</taxon>
        <taxon>Acropora</taxon>
    </lineage>
</organism>
<reference evidence="2" key="2">
    <citation type="journal article" date="2023" name="Science">
        <title>Genomic signatures of disease resistance in endangered staghorn corals.</title>
        <authorList>
            <person name="Vollmer S.V."/>
            <person name="Selwyn J.D."/>
            <person name="Despard B.A."/>
            <person name="Roesel C.L."/>
        </authorList>
    </citation>
    <scope>NUCLEOTIDE SEQUENCE</scope>
    <source>
        <strain evidence="2">K2</strain>
    </source>
</reference>
<sequence>MMSELLKLKLEELTFDIAVTKCIAIEQCHKDVEALQGGKEANPVDLLSKSKLSKKPKPKKEVKSPEKREKCHHCNKTDHIARACKAKKRDTQAAHPPIHYVDGDDGDSDDYLGSLEVNNVNDKDDVIWVNPKVQGRVIKMELETVSAVSVLSCKQYKKHFGHVKLAKSLVTLKT</sequence>
<dbReference type="AlphaFoldDB" id="A0AAD9PSS5"/>
<keyword evidence="3" id="KW-1185">Reference proteome</keyword>
<evidence type="ECO:0000313" key="2">
    <source>
        <dbReference type="EMBL" id="KAK2548035.1"/>
    </source>
</evidence>
<proteinExistence type="predicted"/>
<reference evidence="2" key="1">
    <citation type="journal article" date="2023" name="G3 (Bethesda)">
        <title>Whole genome assembly and annotation of the endangered Caribbean coral Acropora cervicornis.</title>
        <authorList>
            <person name="Selwyn J.D."/>
            <person name="Vollmer S.V."/>
        </authorList>
    </citation>
    <scope>NUCLEOTIDE SEQUENCE</scope>
    <source>
        <strain evidence="2">K2</strain>
    </source>
</reference>
<dbReference type="Proteomes" id="UP001249851">
    <property type="component" value="Unassembled WGS sequence"/>
</dbReference>
<evidence type="ECO:0008006" key="4">
    <source>
        <dbReference type="Google" id="ProtNLM"/>
    </source>
</evidence>
<dbReference type="EMBL" id="JARQWQ010000158">
    <property type="protein sequence ID" value="KAK2548035.1"/>
    <property type="molecule type" value="Genomic_DNA"/>
</dbReference>
<evidence type="ECO:0000313" key="3">
    <source>
        <dbReference type="Proteomes" id="UP001249851"/>
    </source>
</evidence>
<dbReference type="Gene3D" id="4.10.60.10">
    <property type="entry name" value="Zinc finger, CCHC-type"/>
    <property type="match status" value="1"/>
</dbReference>
<gene>
    <name evidence="2" type="ORF">P5673_031863</name>
</gene>
<feature type="region of interest" description="Disordered" evidence="1">
    <location>
        <begin position="45"/>
        <end position="72"/>
    </location>
</feature>